<protein>
    <submittedName>
        <fullName evidence="2">PrgI family protein</fullName>
    </submittedName>
</protein>
<feature type="transmembrane region" description="Helical" evidence="1">
    <location>
        <begin position="33"/>
        <end position="50"/>
    </location>
</feature>
<gene>
    <name evidence="2" type="ORF">ACFQVC_12840</name>
</gene>
<sequence>MPDTDDEYVASARIPADVAKSDPLLGPLTARQLAILSLAALVLYTGFWASRPFMAPLAYAALVAPLAVLVTVVAVGRRDGIGLDRLLLAAVRHHRFVKRQVPAPEGVPALPDVTPAAWRAAAGGAPTAQRLPCEAVTEAGVMDLGRDGQAALAMCSTLNFHLRTGGEQQALTEAFARWLNALTGPTQLLVRAHRLDVAPLVHDLTQQAAQLPHPALAQAALAHAAYLDQLADERDLLTRQVLLTTREPSASGGPRAAHRLDEAARALEAAEITVTALDGASAAHTLRLSAAPEALDLGGA</sequence>
<feature type="transmembrane region" description="Helical" evidence="1">
    <location>
        <begin position="56"/>
        <end position="76"/>
    </location>
</feature>
<keyword evidence="1" id="KW-0472">Membrane</keyword>
<dbReference type="Pfam" id="PF12666">
    <property type="entry name" value="PrgI"/>
    <property type="match status" value="1"/>
</dbReference>
<reference evidence="3" key="1">
    <citation type="journal article" date="2019" name="Int. J. Syst. Evol. Microbiol.">
        <title>The Global Catalogue of Microorganisms (GCM) 10K type strain sequencing project: providing services to taxonomists for standard genome sequencing and annotation.</title>
        <authorList>
            <consortium name="The Broad Institute Genomics Platform"/>
            <consortium name="The Broad Institute Genome Sequencing Center for Infectious Disease"/>
            <person name="Wu L."/>
            <person name="Ma J."/>
        </authorList>
    </citation>
    <scope>NUCLEOTIDE SEQUENCE [LARGE SCALE GENOMIC DNA]</scope>
    <source>
        <strain evidence="3">SYNS20</strain>
    </source>
</reference>
<dbReference type="RefSeq" id="WP_381830194.1">
    <property type="nucleotide sequence ID" value="NZ_JBHTCF010000004.1"/>
</dbReference>
<dbReference type="InterPro" id="IPR024414">
    <property type="entry name" value="Uncharacterised_PrgI"/>
</dbReference>
<keyword evidence="1" id="KW-1133">Transmembrane helix</keyword>
<evidence type="ECO:0000313" key="3">
    <source>
        <dbReference type="Proteomes" id="UP001596523"/>
    </source>
</evidence>
<organism evidence="2 3">
    <name type="scientific">Streptomyces monticola</name>
    <dbReference type="NCBI Taxonomy" id="2666263"/>
    <lineage>
        <taxon>Bacteria</taxon>
        <taxon>Bacillati</taxon>
        <taxon>Actinomycetota</taxon>
        <taxon>Actinomycetes</taxon>
        <taxon>Kitasatosporales</taxon>
        <taxon>Streptomycetaceae</taxon>
        <taxon>Streptomyces</taxon>
    </lineage>
</organism>
<evidence type="ECO:0000256" key="1">
    <source>
        <dbReference type="SAM" id="Phobius"/>
    </source>
</evidence>
<accession>A0ABW2JGB5</accession>
<name>A0ABW2JGB5_9ACTN</name>
<comment type="caution">
    <text evidence="2">The sequence shown here is derived from an EMBL/GenBank/DDBJ whole genome shotgun (WGS) entry which is preliminary data.</text>
</comment>
<keyword evidence="1" id="KW-0812">Transmembrane</keyword>
<dbReference type="Proteomes" id="UP001596523">
    <property type="component" value="Unassembled WGS sequence"/>
</dbReference>
<evidence type="ECO:0000313" key="2">
    <source>
        <dbReference type="EMBL" id="MFC7305104.1"/>
    </source>
</evidence>
<proteinExistence type="predicted"/>
<keyword evidence="3" id="KW-1185">Reference proteome</keyword>
<dbReference type="EMBL" id="JBHTCF010000004">
    <property type="protein sequence ID" value="MFC7305104.1"/>
    <property type="molecule type" value="Genomic_DNA"/>
</dbReference>